<dbReference type="PANTHER" id="PTHR30613">
    <property type="entry name" value="UNCHARACTERIZED PROTEIN YBIU-RELATED"/>
    <property type="match status" value="1"/>
</dbReference>
<comment type="caution">
    <text evidence="6">The sequence shown here is derived from an EMBL/GenBank/DDBJ whole genome shotgun (WGS) entry which is preliminary data.</text>
</comment>
<dbReference type="Pfam" id="PF07774">
    <property type="entry name" value="EMC1_C"/>
    <property type="match status" value="1"/>
</dbReference>
<keyword evidence="3" id="KW-0472">Membrane</keyword>
<name>A0ABR4GV25_9EURO</name>
<evidence type="ECO:0000313" key="6">
    <source>
        <dbReference type="EMBL" id="KAL2802918.1"/>
    </source>
</evidence>
<keyword evidence="1" id="KW-0175">Coiled coil</keyword>
<gene>
    <name evidence="6" type="ORF">BJX63DRAFT_425705</name>
</gene>
<accession>A0ABR4GV25</accession>
<dbReference type="InterPro" id="IPR018391">
    <property type="entry name" value="PQQ_b-propeller_rpt"/>
</dbReference>
<evidence type="ECO:0000256" key="1">
    <source>
        <dbReference type="SAM" id="Coils"/>
    </source>
</evidence>
<keyword evidence="7" id="KW-1185">Reference proteome</keyword>
<evidence type="ECO:0000259" key="5">
    <source>
        <dbReference type="Pfam" id="PF25293"/>
    </source>
</evidence>
<dbReference type="SUPFAM" id="SSF51197">
    <property type="entry name" value="Clavaminate synthase-like"/>
    <property type="match status" value="1"/>
</dbReference>
<dbReference type="InterPro" id="IPR058545">
    <property type="entry name" value="Beta-prop_EMC1_1st"/>
</dbReference>
<dbReference type="InterPro" id="IPR027443">
    <property type="entry name" value="IPNS-like_sf"/>
</dbReference>
<dbReference type="InterPro" id="IPR015943">
    <property type="entry name" value="WD40/YVTN_repeat-like_dom_sf"/>
</dbReference>
<feature type="domain" description="ER membrane protein complex subunit 1 C-terminal" evidence="4">
    <location>
        <begin position="1231"/>
        <end position="1450"/>
    </location>
</feature>
<dbReference type="InterPro" id="IPR011678">
    <property type="entry name" value="EMC1_C"/>
</dbReference>
<reference evidence="6 7" key="1">
    <citation type="submission" date="2024-07" db="EMBL/GenBank/DDBJ databases">
        <title>Section-level genome sequencing and comparative genomics of Aspergillus sections Usti and Cavernicolus.</title>
        <authorList>
            <consortium name="Lawrence Berkeley National Laboratory"/>
            <person name="Nybo J.L."/>
            <person name="Vesth T.C."/>
            <person name="Theobald S."/>
            <person name="Frisvad J.C."/>
            <person name="Larsen T.O."/>
            <person name="Kjaerboelling I."/>
            <person name="Rothschild-Mancinelli K."/>
            <person name="Lyhne E.K."/>
            <person name="Kogle M.E."/>
            <person name="Barry K."/>
            <person name="Clum A."/>
            <person name="Na H."/>
            <person name="Ledsgaard L."/>
            <person name="Lin J."/>
            <person name="Lipzen A."/>
            <person name="Kuo A."/>
            <person name="Riley R."/>
            <person name="Mondo S."/>
            <person name="Labutti K."/>
            <person name="Haridas S."/>
            <person name="Pangalinan J."/>
            <person name="Salamov A.A."/>
            <person name="Simmons B.A."/>
            <person name="Magnuson J.K."/>
            <person name="Chen J."/>
            <person name="Drula E."/>
            <person name="Henrissat B."/>
            <person name="Wiebenga A."/>
            <person name="Lubbers R.J."/>
            <person name="Gomes A.C."/>
            <person name="Makela M.R."/>
            <person name="Stajich J."/>
            <person name="Grigoriev I.V."/>
            <person name="Mortensen U.H."/>
            <person name="De Vries R.P."/>
            <person name="Baker S.E."/>
            <person name="Andersen M.R."/>
        </authorList>
    </citation>
    <scope>NUCLEOTIDE SEQUENCE [LARGE SCALE GENOMIC DNA]</scope>
    <source>
        <strain evidence="6 7">CBS 588.65</strain>
    </source>
</reference>
<dbReference type="Pfam" id="PF25293">
    <property type="entry name" value="Beta-prop_EMC1_N"/>
    <property type="match status" value="1"/>
</dbReference>
<feature type="coiled-coil region" evidence="1">
    <location>
        <begin position="59"/>
        <end position="86"/>
    </location>
</feature>
<protein>
    <recommendedName>
        <fullName evidence="8">ER membrane protein complex subunit 1 C-terminal domain-containing protein</fullName>
    </recommendedName>
</protein>
<feature type="compositionally biased region" description="Low complexity" evidence="2">
    <location>
        <begin position="8"/>
        <end position="21"/>
    </location>
</feature>
<evidence type="ECO:0000256" key="3">
    <source>
        <dbReference type="SAM" id="Phobius"/>
    </source>
</evidence>
<proteinExistence type="predicted"/>
<evidence type="ECO:0000259" key="4">
    <source>
        <dbReference type="Pfam" id="PF07774"/>
    </source>
</evidence>
<dbReference type="InterPro" id="IPR011047">
    <property type="entry name" value="Quinoprotein_ADH-like_sf"/>
</dbReference>
<dbReference type="Gene3D" id="2.130.10.10">
    <property type="entry name" value="YVTN repeat-like/Quinoprotein amine dehydrogenase"/>
    <property type="match status" value="2"/>
</dbReference>
<keyword evidence="3" id="KW-1133">Transmembrane helix</keyword>
<dbReference type="PANTHER" id="PTHR30613:SF1">
    <property type="entry name" value="DUF1479 DOMAIN PROTEIN (AFU_ORTHOLOGUE AFUA_5G09280)"/>
    <property type="match status" value="1"/>
</dbReference>
<dbReference type="Gene3D" id="2.60.120.330">
    <property type="entry name" value="B-lactam Antibiotic, Isopenicillin N Synthase, Chain"/>
    <property type="match status" value="1"/>
</dbReference>
<feature type="domain" description="EMC1 first beta-propeller" evidence="5">
    <location>
        <begin position="528"/>
        <end position="936"/>
    </location>
</feature>
<evidence type="ECO:0008006" key="8">
    <source>
        <dbReference type="Google" id="ProtNLM"/>
    </source>
</evidence>
<feature type="region of interest" description="Disordered" evidence="2">
    <location>
        <begin position="1"/>
        <end position="27"/>
    </location>
</feature>
<dbReference type="Proteomes" id="UP001610334">
    <property type="component" value="Unassembled WGS sequence"/>
</dbReference>
<organism evidence="6 7">
    <name type="scientific">Aspergillus granulosus</name>
    <dbReference type="NCBI Taxonomy" id="176169"/>
    <lineage>
        <taxon>Eukaryota</taxon>
        <taxon>Fungi</taxon>
        <taxon>Dikarya</taxon>
        <taxon>Ascomycota</taxon>
        <taxon>Pezizomycotina</taxon>
        <taxon>Eurotiomycetes</taxon>
        <taxon>Eurotiomycetidae</taxon>
        <taxon>Eurotiales</taxon>
        <taxon>Aspergillaceae</taxon>
        <taxon>Aspergillus</taxon>
        <taxon>Aspergillus subgen. Nidulantes</taxon>
    </lineage>
</organism>
<dbReference type="EMBL" id="JBFXLT010000158">
    <property type="protein sequence ID" value="KAL2802918.1"/>
    <property type="molecule type" value="Genomic_DNA"/>
</dbReference>
<dbReference type="SMART" id="SM00564">
    <property type="entry name" value="PQQ"/>
    <property type="match status" value="3"/>
</dbReference>
<keyword evidence="3" id="KW-0812">Transmembrane</keyword>
<evidence type="ECO:0000313" key="7">
    <source>
        <dbReference type="Proteomes" id="UP001610334"/>
    </source>
</evidence>
<dbReference type="InterPro" id="IPR010856">
    <property type="entry name" value="Gig2-like"/>
</dbReference>
<dbReference type="Pfam" id="PF07350">
    <property type="entry name" value="Gig2-like"/>
    <property type="match status" value="1"/>
</dbReference>
<sequence>MSLSKVLTRSSIRTASTSSSAQLTKAAGDISSVFPSLRKDYKPEPLPPRFKDLKENLFRKNEEALKKSWERLLPSLEEEVHKIQSKGSDIIPSVEYADVISGNVAPEVRAEILHRGSVVIRNVLPRDEARAYKERIEDYVAANQERVKAFPPDSPAVFELYWTPSQAHARAHANMLETQRFLQNLWHSSDPNTRISTRNPLTYADRLRIRQPGDGKFTLGPHVDGGSLERWEDEEYSKVYAKILEGKWEEYDPWDAKHRVTAKMDLYNGAGACSMLRFFQGWLSMSQTAPGEGSLHVCPMLVHSTAYTILRPFFDAETLQPALDATFPGSVPGACQEYNPITHPHLELEKTMVSVPEVAPGDYVAWHCDSLHSVDKEHRGQGDSSVLYIPATPMCDMNVDYLLKQRRAALDYSPPWDFPGAGGPGEMGFKGALDWSSINQEGQRAMGLGEQPWDITDDMTEGERRVVDAANKACFGGVPHASPHCLTCCLRPSLSSTPLNARRNAFLIMRATLLQAALLLAAVPSTLAIYADEVGHIDFHHALLGVPSSQSTFFHRPSASSNAALLYTLSEKSLLGAVNPKDGSLLWRQNLTRPAQLPDREAKGLLRASDGTNAVVSALGDYVFAWSALDGKLLWENWSPGMPIVDIELLELEDASAAPTTRDAIALSGGRWGSVKRLSGQTGEIKWENHDESGDIPFQVSSSSTEVFYISLQPALLKGYKIRVTALDPLTGRQTHQQVLNSESDVSGPESVLFVGANTAFPIIAWADKSHKTLKVNVIGTKQVTTVNIENTSGDEIKSIQIHAPEALNAQPHFLVQYETASGSWAEVYHVDLTSAKVSKAYNLPYLEGWSTFTTSTKDANVYFTRVTDSETTVVSSASHGILGRWSQHPPLEHAVHAVSDLAVKGDSVAARSAIVLESGDWQLIQNGAIGWTRPEALSGAVAASWADTDSQQELAHQLEVEGHESLVGAYVHRVKRHLKDLEHLPDWLKELPKRVLTSLLADEVSNLDGFGVSKPIIVATENGRVYALDSGNHGRVSWSVKAAESGSWNVKAILTEPGFATVYADDGSSVTLNVTNGDITHRSPATGKIRSIAVLKDGTSSSTIGINENGEPVGFFDRHGFFVTQGADGRVLGWSTKDSQSPVWEFLPAPGEKIIHATARPSHDPVASIGKVLGNRSVLYKYLTPNVALVTAVGESSATFHLLDAITGRILYTSTHKGVDTAQPIASTISENWFAYSFYAEGSDPSDSRGYQLVVSEMYESPIPNDRGPLGSASNYSTLTDLPLPHVISQSFMISEPISHMAVTQTRQGITTRQLIATLPESNAIVGIPRPVLDPRRPIGRDPTSTEAEEGLAKYTPFLDFDGRWYLSHARQVAGVKAVLSEPTLLESTSLVLAFGNDIFATRATPSQAFDILGKGFSKLQLLMTIVALAIGVSILAPMARKKKIDTLWKTR</sequence>
<dbReference type="SUPFAM" id="SSF50998">
    <property type="entry name" value="Quinoprotein alcohol dehydrogenase-like"/>
    <property type="match status" value="1"/>
</dbReference>
<evidence type="ECO:0000256" key="2">
    <source>
        <dbReference type="SAM" id="MobiDB-lite"/>
    </source>
</evidence>
<feature type="transmembrane region" description="Helical" evidence="3">
    <location>
        <begin position="1421"/>
        <end position="1441"/>
    </location>
</feature>